<reference evidence="2" key="2">
    <citation type="submission" date="2023-11" db="UniProtKB">
        <authorList>
            <consortium name="WormBaseParasite"/>
        </authorList>
    </citation>
    <scope>IDENTIFICATION</scope>
    <source>
        <strain evidence="2">Puerto Rican</strain>
    </source>
</reference>
<protein>
    <submittedName>
        <fullName evidence="2">Uncharacterized protein</fullName>
    </submittedName>
</protein>
<proteinExistence type="predicted"/>
<dbReference type="Proteomes" id="UP000008854">
    <property type="component" value="Unassembled WGS sequence"/>
</dbReference>
<sequence length="48" mass="5249">MVENRYMRSWGLLEVSNLYPSRISEALITVYDEVTRATSVLGGVSAGG</sequence>
<dbReference type="WBParaSite" id="Smp_335675.1">
    <property type="protein sequence ID" value="Smp_335675.1"/>
    <property type="gene ID" value="Smp_335675"/>
</dbReference>
<evidence type="ECO:0000313" key="1">
    <source>
        <dbReference type="Proteomes" id="UP000008854"/>
    </source>
</evidence>
<keyword evidence="1" id="KW-1185">Reference proteome</keyword>
<name>A0AA82N565_SCHMA</name>
<reference evidence="1" key="1">
    <citation type="journal article" date="2012" name="PLoS Negl. Trop. Dis.">
        <title>A systematically improved high quality genome and transcriptome of the human blood fluke Schistosoma mansoni.</title>
        <authorList>
            <person name="Protasio A.V."/>
            <person name="Tsai I.J."/>
            <person name="Babbage A."/>
            <person name="Nichol S."/>
            <person name="Hunt M."/>
            <person name="Aslett M.A."/>
            <person name="De Silva N."/>
            <person name="Velarde G.S."/>
            <person name="Anderson T.J."/>
            <person name="Clark R.C."/>
            <person name="Davidson C."/>
            <person name="Dillon G.P."/>
            <person name="Holroyd N.E."/>
            <person name="LoVerde P.T."/>
            <person name="Lloyd C."/>
            <person name="McQuillan J."/>
            <person name="Oliveira G."/>
            <person name="Otto T.D."/>
            <person name="Parker-Manuel S.J."/>
            <person name="Quail M.A."/>
            <person name="Wilson R.A."/>
            <person name="Zerlotini A."/>
            <person name="Dunne D.W."/>
            <person name="Berriman M."/>
        </authorList>
    </citation>
    <scope>NUCLEOTIDE SEQUENCE [LARGE SCALE GENOMIC DNA]</scope>
    <source>
        <strain evidence="1">Puerto Rican</strain>
    </source>
</reference>
<organism evidence="1 2">
    <name type="scientific">Schistosoma mansoni</name>
    <name type="common">Blood fluke</name>
    <dbReference type="NCBI Taxonomy" id="6183"/>
    <lineage>
        <taxon>Eukaryota</taxon>
        <taxon>Metazoa</taxon>
        <taxon>Spiralia</taxon>
        <taxon>Lophotrochozoa</taxon>
        <taxon>Platyhelminthes</taxon>
        <taxon>Trematoda</taxon>
        <taxon>Digenea</taxon>
        <taxon>Strigeidida</taxon>
        <taxon>Schistosomatoidea</taxon>
        <taxon>Schistosomatidae</taxon>
        <taxon>Schistosoma</taxon>
    </lineage>
</organism>
<accession>A0AA82N565</accession>
<evidence type="ECO:0000313" key="2">
    <source>
        <dbReference type="WBParaSite" id="Smp_335675.1"/>
    </source>
</evidence>
<dbReference type="AlphaFoldDB" id="A0AA82N565"/>